<evidence type="ECO:0000256" key="1">
    <source>
        <dbReference type="SAM" id="MobiDB-lite"/>
    </source>
</evidence>
<protein>
    <submittedName>
        <fullName evidence="2">Uncharacterized protein</fullName>
    </submittedName>
</protein>
<feature type="compositionally biased region" description="Basic and acidic residues" evidence="1">
    <location>
        <begin position="82"/>
        <end position="97"/>
    </location>
</feature>
<reference evidence="2" key="1">
    <citation type="journal article" date="2014" name="Front. Microbiol.">
        <title>High frequency of phylogenetically diverse reductive dehalogenase-homologous genes in deep subseafloor sedimentary metagenomes.</title>
        <authorList>
            <person name="Kawai M."/>
            <person name="Futagami T."/>
            <person name="Toyoda A."/>
            <person name="Takaki Y."/>
            <person name="Nishi S."/>
            <person name="Hori S."/>
            <person name="Arai W."/>
            <person name="Tsubouchi T."/>
            <person name="Morono Y."/>
            <person name="Uchiyama I."/>
            <person name="Ito T."/>
            <person name="Fujiyama A."/>
            <person name="Inagaki F."/>
            <person name="Takami H."/>
        </authorList>
    </citation>
    <scope>NUCLEOTIDE SEQUENCE</scope>
    <source>
        <strain evidence="2">Expedition CK06-06</strain>
    </source>
</reference>
<gene>
    <name evidence="2" type="ORF">S01H1_01292</name>
</gene>
<evidence type="ECO:0000313" key="2">
    <source>
        <dbReference type="EMBL" id="GAF78987.1"/>
    </source>
</evidence>
<comment type="caution">
    <text evidence="2">The sequence shown here is derived from an EMBL/GenBank/DDBJ whole genome shotgun (WGS) entry which is preliminary data.</text>
</comment>
<accession>X0SSW3</accession>
<dbReference type="EMBL" id="BARS01000546">
    <property type="protein sequence ID" value="GAF78987.1"/>
    <property type="molecule type" value="Genomic_DNA"/>
</dbReference>
<organism evidence="2">
    <name type="scientific">marine sediment metagenome</name>
    <dbReference type="NCBI Taxonomy" id="412755"/>
    <lineage>
        <taxon>unclassified sequences</taxon>
        <taxon>metagenomes</taxon>
        <taxon>ecological metagenomes</taxon>
    </lineage>
</organism>
<sequence length="112" mass="12658">MADEEVEISRGNSAASLLQNTLLIEALDSIEQHFREAIENSALSRSDVREEAYHMLCASKVFRKHLTHHIETGKMASVAFAQREDQETRERDHREWDGSPDGRTGSGYPQSS</sequence>
<feature type="region of interest" description="Disordered" evidence="1">
    <location>
        <begin position="77"/>
        <end position="112"/>
    </location>
</feature>
<proteinExistence type="predicted"/>
<dbReference type="AlphaFoldDB" id="X0SSW3"/>
<name>X0SSW3_9ZZZZ</name>